<dbReference type="AlphaFoldDB" id="A0A2R4IKX7"/>
<sequence>MAAQRRAWKRDTEVSNCEECDAAFTFFNRRHHCRKCGGIFCNKCTSDRRVIPGLDGPQRVCGDCREQLASGGRAPTQSGSAVGAGGGGGGVGARGPPERRDSVTKQRKICVLGAAYVGKSAICVQHVEDRFSSVYYPTINHTYQRKTRLHGETYLMTIIDTAGQDECSPFLPQYSIGTHGYVILFSLIDYNSFELVRSIYDKIQDCCNIDGVPLVLVGNKMDLREDRKVHEAEAQALAAEWGVPYLECSAKDARSVELVFNTVLTEIVRLEAPQ</sequence>
<dbReference type="PROSITE" id="PS51420">
    <property type="entry name" value="RHO"/>
    <property type="match status" value="1"/>
</dbReference>
<proteinExistence type="evidence at transcript level"/>
<dbReference type="InterPro" id="IPR017455">
    <property type="entry name" value="Znf_FYVE-rel"/>
</dbReference>
<evidence type="ECO:0000313" key="9">
    <source>
        <dbReference type="EMBL" id="AVV27002.1"/>
    </source>
</evidence>
<dbReference type="InterPro" id="IPR013083">
    <property type="entry name" value="Znf_RING/FYVE/PHD"/>
</dbReference>
<feature type="domain" description="FYVE-type" evidence="8">
    <location>
        <begin position="11"/>
        <end position="69"/>
    </location>
</feature>
<feature type="compositionally biased region" description="Gly residues" evidence="7">
    <location>
        <begin position="82"/>
        <end position="93"/>
    </location>
</feature>
<evidence type="ECO:0000256" key="7">
    <source>
        <dbReference type="SAM" id="MobiDB-lite"/>
    </source>
</evidence>
<name>A0A2R4IKX7_9EUGL</name>
<evidence type="ECO:0000256" key="3">
    <source>
        <dbReference type="ARBA" id="ARBA00022771"/>
    </source>
</evidence>
<dbReference type="PRINTS" id="PR00449">
    <property type="entry name" value="RASTRNSFRMNG"/>
</dbReference>
<dbReference type="SMART" id="SM00173">
    <property type="entry name" value="RAS"/>
    <property type="match status" value="1"/>
</dbReference>
<dbReference type="InterPro" id="IPR011011">
    <property type="entry name" value="Znf_FYVE_PHD"/>
</dbReference>
<dbReference type="SUPFAM" id="SSF57903">
    <property type="entry name" value="FYVE/PHD zinc finger"/>
    <property type="match status" value="1"/>
</dbReference>
<dbReference type="SMART" id="SM00064">
    <property type="entry name" value="FYVE"/>
    <property type="match status" value="1"/>
</dbReference>
<dbReference type="GO" id="GO:0003924">
    <property type="term" value="F:GTPase activity"/>
    <property type="evidence" value="ECO:0007669"/>
    <property type="project" value="InterPro"/>
</dbReference>
<keyword evidence="3 6" id="KW-0863">Zinc-finger</keyword>
<evidence type="ECO:0000256" key="1">
    <source>
        <dbReference type="ARBA" id="ARBA00022723"/>
    </source>
</evidence>
<dbReference type="NCBIfam" id="TIGR00231">
    <property type="entry name" value="small_GTP"/>
    <property type="match status" value="1"/>
</dbReference>
<evidence type="ECO:0000259" key="8">
    <source>
        <dbReference type="PROSITE" id="PS50178"/>
    </source>
</evidence>
<dbReference type="PROSITE" id="PS50178">
    <property type="entry name" value="ZF_FYVE"/>
    <property type="match status" value="1"/>
</dbReference>
<dbReference type="InterPro" id="IPR005225">
    <property type="entry name" value="Small_GTP-bd"/>
</dbReference>
<reference evidence="9" key="1">
    <citation type="journal article" date="2018" name="Sci. Rep.">
        <title>Extensive molecular tinkering in the evolution of the membrane attachment mode of the Rheb GTPase.</title>
        <authorList>
            <person name="Zahonova K."/>
            <person name="Petrzelkova R."/>
            <person name="Valach M."/>
            <person name="Yazaki E."/>
            <person name="Tikhonenkov D.V."/>
            <person name="Butenko A."/>
            <person name="Janouskovec J."/>
            <person name="Hrda S."/>
            <person name="Klimes V."/>
            <person name="Burger G."/>
            <person name="Inagaki Y."/>
            <person name="Keeling P.J."/>
            <person name="Hampl V."/>
            <person name="Flegontov P."/>
            <person name="Yurchenko V."/>
            <person name="Elias M."/>
        </authorList>
    </citation>
    <scope>NUCLEOTIDE SEQUENCE</scope>
    <source>
        <strain evidence="9">YPF1303</strain>
    </source>
</reference>
<dbReference type="InterPro" id="IPR001806">
    <property type="entry name" value="Small_GTPase"/>
</dbReference>
<dbReference type="SUPFAM" id="SSF52540">
    <property type="entry name" value="P-loop containing nucleoside triphosphate hydrolases"/>
    <property type="match status" value="1"/>
</dbReference>
<keyword evidence="1" id="KW-0479">Metal-binding</keyword>
<dbReference type="SMART" id="SM00175">
    <property type="entry name" value="RAB"/>
    <property type="match status" value="1"/>
</dbReference>
<accession>A0A2R4IKX7</accession>
<feature type="region of interest" description="Disordered" evidence="7">
    <location>
        <begin position="71"/>
        <end position="100"/>
    </location>
</feature>
<evidence type="ECO:0000256" key="5">
    <source>
        <dbReference type="ARBA" id="ARBA00023134"/>
    </source>
</evidence>
<dbReference type="Gene3D" id="3.40.50.300">
    <property type="entry name" value="P-loop containing nucleotide triphosphate hydrolases"/>
    <property type="match status" value="1"/>
</dbReference>
<organism evidence="9">
    <name type="scientific">Hemistasia phaeocysticola</name>
    <dbReference type="NCBI Taxonomy" id="1503927"/>
    <lineage>
        <taxon>Eukaryota</taxon>
        <taxon>Discoba</taxon>
        <taxon>Euglenozoa</taxon>
        <taxon>Diplonemea</taxon>
        <taxon>Hemistasiidae</taxon>
        <taxon>Hemistasia</taxon>
    </lineage>
</organism>
<keyword evidence="2" id="KW-0547">Nucleotide-binding</keyword>
<dbReference type="Gene3D" id="3.30.40.10">
    <property type="entry name" value="Zinc/RING finger domain, C3HC4 (zinc finger)"/>
    <property type="match status" value="1"/>
</dbReference>
<dbReference type="InterPro" id="IPR027417">
    <property type="entry name" value="P-loop_NTPase"/>
</dbReference>
<protein>
    <submittedName>
        <fullName evidence="9">Rheb1</fullName>
    </submittedName>
</protein>
<dbReference type="GO" id="GO:0007165">
    <property type="term" value="P:signal transduction"/>
    <property type="evidence" value="ECO:0007669"/>
    <property type="project" value="InterPro"/>
</dbReference>
<keyword evidence="5" id="KW-0342">GTP-binding</keyword>
<evidence type="ECO:0000256" key="6">
    <source>
        <dbReference type="PROSITE-ProRule" id="PRU00091"/>
    </source>
</evidence>
<evidence type="ECO:0000256" key="2">
    <source>
        <dbReference type="ARBA" id="ARBA00022741"/>
    </source>
</evidence>
<dbReference type="GO" id="GO:0016020">
    <property type="term" value="C:membrane"/>
    <property type="evidence" value="ECO:0007669"/>
    <property type="project" value="InterPro"/>
</dbReference>
<dbReference type="Pfam" id="PF01363">
    <property type="entry name" value="FYVE"/>
    <property type="match status" value="1"/>
</dbReference>
<dbReference type="InterPro" id="IPR000306">
    <property type="entry name" value="Znf_FYVE"/>
</dbReference>
<dbReference type="GO" id="GO:0005525">
    <property type="term" value="F:GTP binding"/>
    <property type="evidence" value="ECO:0007669"/>
    <property type="project" value="UniProtKB-KW"/>
</dbReference>
<dbReference type="Pfam" id="PF00071">
    <property type="entry name" value="Ras"/>
    <property type="match status" value="1"/>
</dbReference>
<dbReference type="PROSITE" id="PS51421">
    <property type="entry name" value="RAS"/>
    <property type="match status" value="1"/>
</dbReference>
<dbReference type="PROSITE" id="PS51419">
    <property type="entry name" value="RAB"/>
    <property type="match status" value="1"/>
</dbReference>
<dbReference type="GO" id="GO:0008270">
    <property type="term" value="F:zinc ion binding"/>
    <property type="evidence" value="ECO:0007669"/>
    <property type="project" value="UniProtKB-KW"/>
</dbReference>
<dbReference type="SMART" id="SM00174">
    <property type="entry name" value="RHO"/>
    <property type="match status" value="1"/>
</dbReference>
<dbReference type="PANTHER" id="PTHR24070">
    <property type="entry name" value="RAS, DI-RAS, AND RHEB FAMILY MEMBERS OF SMALL GTPASE SUPERFAMILY"/>
    <property type="match status" value="1"/>
</dbReference>
<dbReference type="InterPro" id="IPR020849">
    <property type="entry name" value="Small_GTPase_Ras-type"/>
</dbReference>
<dbReference type="EMBL" id="MG905962">
    <property type="protein sequence ID" value="AVV27002.1"/>
    <property type="molecule type" value="mRNA"/>
</dbReference>
<evidence type="ECO:0000256" key="4">
    <source>
        <dbReference type="ARBA" id="ARBA00022833"/>
    </source>
</evidence>
<keyword evidence="4" id="KW-0862">Zinc</keyword>
<dbReference type="FunFam" id="3.40.50.300:FF:001447">
    <property type="entry name" value="Ras-related protein Rab-1B"/>
    <property type="match status" value="1"/>
</dbReference>